<proteinExistence type="predicted"/>
<comment type="caution">
    <text evidence="3">The sequence shown here is derived from an EMBL/GenBank/DDBJ whole genome shotgun (WGS) entry which is preliminary data.</text>
</comment>
<dbReference type="InterPro" id="IPR011058">
    <property type="entry name" value="Cyanovirin-N"/>
</dbReference>
<evidence type="ECO:0000313" key="3">
    <source>
        <dbReference type="EMBL" id="KAL2644582.1"/>
    </source>
</evidence>
<gene>
    <name evidence="3" type="ORF">R1flu_012169</name>
</gene>
<feature type="signal peptide" evidence="1">
    <location>
        <begin position="1"/>
        <end position="25"/>
    </location>
</feature>
<reference evidence="3 4" key="1">
    <citation type="submission" date="2024-09" db="EMBL/GenBank/DDBJ databases">
        <title>Chromosome-scale assembly of Riccia fluitans.</title>
        <authorList>
            <person name="Paukszto L."/>
            <person name="Sawicki J."/>
            <person name="Karawczyk K."/>
            <person name="Piernik-Szablinska J."/>
            <person name="Szczecinska M."/>
            <person name="Mazdziarz M."/>
        </authorList>
    </citation>
    <scope>NUCLEOTIDE SEQUENCE [LARGE SCALE GENOMIC DNA]</scope>
    <source>
        <strain evidence="3">Rf_01</strain>
        <tissue evidence="3">Aerial parts of the thallus</tissue>
    </source>
</reference>
<evidence type="ECO:0000256" key="1">
    <source>
        <dbReference type="SAM" id="SignalP"/>
    </source>
</evidence>
<dbReference type="SUPFAM" id="SSF51322">
    <property type="entry name" value="Cyanovirin-N"/>
    <property type="match status" value="1"/>
</dbReference>
<sequence length="144" mass="15668">MSCTNSLIFAAVSFCILVMNQIACAADAQAQQSQQCGGFITSCKEPFDHSQGFLQGTCKTDKGRWVVTSIDLDPHISNVNGNMVLGNGYKKTCQDFGYARSSTSFIAAANCTKFDGKLRRTGFDVNTRISNQNGRLNWDKNCGS</sequence>
<dbReference type="Proteomes" id="UP001605036">
    <property type="component" value="Unassembled WGS sequence"/>
</dbReference>
<organism evidence="3 4">
    <name type="scientific">Riccia fluitans</name>
    <dbReference type="NCBI Taxonomy" id="41844"/>
    <lineage>
        <taxon>Eukaryota</taxon>
        <taxon>Viridiplantae</taxon>
        <taxon>Streptophyta</taxon>
        <taxon>Embryophyta</taxon>
        <taxon>Marchantiophyta</taxon>
        <taxon>Marchantiopsida</taxon>
        <taxon>Marchantiidae</taxon>
        <taxon>Marchantiales</taxon>
        <taxon>Ricciaceae</taxon>
        <taxon>Riccia</taxon>
    </lineage>
</organism>
<dbReference type="InterPro" id="IPR036673">
    <property type="entry name" value="Cyanovirin-N_sf"/>
</dbReference>
<feature type="domain" description="Cyanovirin-N" evidence="2">
    <location>
        <begin position="38"/>
        <end position="138"/>
    </location>
</feature>
<dbReference type="SMART" id="SM01111">
    <property type="entry name" value="CVNH"/>
    <property type="match status" value="1"/>
</dbReference>
<dbReference type="AlphaFoldDB" id="A0ABD1ZDZ5"/>
<keyword evidence="4" id="KW-1185">Reference proteome</keyword>
<feature type="chain" id="PRO_5044814486" description="Cyanovirin-N domain-containing protein" evidence="1">
    <location>
        <begin position="26"/>
        <end position="144"/>
    </location>
</feature>
<accession>A0ABD1ZDZ5</accession>
<name>A0ABD1ZDZ5_9MARC</name>
<evidence type="ECO:0000259" key="2">
    <source>
        <dbReference type="SMART" id="SM01111"/>
    </source>
</evidence>
<protein>
    <recommendedName>
        <fullName evidence="2">Cyanovirin-N domain-containing protein</fullName>
    </recommendedName>
</protein>
<dbReference type="Gene3D" id="2.30.60.10">
    <property type="entry name" value="Cyanovirin-N"/>
    <property type="match status" value="1"/>
</dbReference>
<dbReference type="Pfam" id="PF08881">
    <property type="entry name" value="CVNH"/>
    <property type="match status" value="1"/>
</dbReference>
<keyword evidence="1" id="KW-0732">Signal</keyword>
<dbReference type="EMBL" id="JBHFFA010000002">
    <property type="protein sequence ID" value="KAL2644582.1"/>
    <property type="molecule type" value="Genomic_DNA"/>
</dbReference>
<evidence type="ECO:0000313" key="4">
    <source>
        <dbReference type="Proteomes" id="UP001605036"/>
    </source>
</evidence>